<protein>
    <recommendedName>
        <fullName evidence="2">Isochorismatase-like domain-containing protein</fullName>
    </recommendedName>
</protein>
<dbReference type="SUPFAM" id="SSF52499">
    <property type="entry name" value="Isochorismatase-like hydrolases"/>
    <property type="match status" value="1"/>
</dbReference>
<comment type="caution">
    <text evidence="3">The sequence shown here is derived from an EMBL/GenBank/DDBJ whole genome shotgun (WGS) entry which is preliminary data.</text>
</comment>
<proteinExistence type="inferred from homology"/>
<dbReference type="InterPro" id="IPR000868">
    <property type="entry name" value="Isochorismatase-like_dom"/>
</dbReference>
<reference evidence="3" key="1">
    <citation type="submission" date="2021-03" db="EMBL/GenBank/DDBJ databases">
        <title>Revisited historic fungal species revealed as producer of novel bioactive compounds through whole genome sequencing and comparative genomics.</title>
        <authorList>
            <person name="Vignolle G.A."/>
            <person name="Hochenegger N."/>
            <person name="Mach R.L."/>
            <person name="Mach-Aigner A.R."/>
            <person name="Javad Rahimi M."/>
            <person name="Salim K.A."/>
            <person name="Chan C.M."/>
            <person name="Lim L.B.L."/>
            <person name="Cai F."/>
            <person name="Druzhinina I.S."/>
            <person name="U'Ren J.M."/>
            <person name="Derntl C."/>
        </authorList>
    </citation>
    <scope>NUCLEOTIDE SEQUENCE</scope>
    <source>
        <strain evidence="3">TUCIM 5799</strain>
    </source>
</reference>
<dbReference type="AlphaFoldDB" id="A0A9Q0AUW5"/>
<dbReference type="EMBL" id="JAFIMR010000002">
    <property type="protein sequence ID" value="KAI1880900.1"/>
    <property type="molecule type" value="Genomic_DNA"/>
</dbReference>
<dbReference type="InterPro" id="IPR036380">
    <property type="entry name" value="Isochorismatase-like_sf"/>
</dbReference>
<name>A0A9Q0AUW5_9PEZI</name>
<gene>
    <name evidence="3" type="ORF">JX265_001140</name>
</gene>
<feature type="domain" description="Isochorismatase-like" evidence="2">
    <location>
        <begin position="9"/>
        <end position="132"/>
    </location>
</feature>
<evidence type="ECO:0000313" key="4">
    <source>
        <dbReference type="Proteomes" id="UP000829685"/>
    </source>
</evidence>
<evidence type="ECO:0000256" key="1">
    <source>
        <dbReference type="ARBA" id="ARBA00006336"/>
    </source>
</evidence>
<dbReference type="Gene3D" id="3.40.50.850">
    <property type="entry name" value="Isochorismatase-like"/>
    <property type="match status" value="1"/>
</dbReference>
<dbReference type="Pfam" id="PF00857">
    <property type="entry name" value="Isochorismatase"/>
    <property type="match status" value="1"/>
</dbReference>
<comment type="similarity">
    <text evidence="1">Belongs to the isochorismatase family.</text>
</comment>
<dbReference type="Proteomes" id="UP000829685">
    <property type="component" value="Unassembled WGS sequence"/>
</dbReference>
<keyword evidence="4" id="KW-1185">Reference proteome</keyword>
<organism evidence="3 4">
    <name type="scientific">Neoarthrinium moseri</name>
    <dbReference type="NCBI Taxonomy" id="1658444"/>
    <lineage>
        <taxon>Eukaryota</taxon>
        <taxon>Fungi</taxon>
        <taxon>Dikarya</taxon>
        <taxon>Ascomycota</taxon>
        <taxon>Pezizomycotina</taxon>
        <taxon>Sordariomycetes</taxon>
        <taxon>Xylariomycetidae</taxon>
        <taxon>Amphisphaeriales</taxon>
        <taxon>Apiosporaceae</taxon>
        <taxon>Neoarthrinium</taxon>
    </lineage>
</organism>
<dbReference type="OrthoDB" id="1739143at2759"/>
<sequence>MINFGKNYAVLNLDLMTVLIDAVRETAEGQAFISNNSRWVDAIHSTAQRPINIFTSLFFEQGYLELAKSAPFTRLIEEFGSFAAGSPGVCIASDFNIDERDILLQKTRWYAGSGNALEQILKAQNIDTVVIVRDYPKLHCTANQGIQSGLSLSGVVMSTVYRLLELDYNIYVISDNILELPTNQTGEVSRVMLDILFPKLNARVISIDEALEALSQI</sequence>
<evidence type="ECO:0000313" key="3">
    <source>
        <dbReference type="EMBL" id="KAI1880900.1"/>
    </source>
</evidence>
<evidence type="ECO:0000259" key="2">
    <source>
        <dbReference type="Pfam" id="PF00857"/>
    </source>
</evidence>
<accession>A0A9Q0AUW5</accession>